<dbReference type="EMBL" id="AWXA01000008">
    <property type="protein sequence ID" value="ERT61747.1"/>
    <property type="molecule type" value="Genomic_DNA"/>
</dbReference>
<dbReference type="eggNOG" id="COG2050">
    <property type="taxonomic scope" value="Bacteria"/>
</dbReference>
<dbReference type="AlphaFoldDB" id="U7UQP0"/>
<organism evidence="3 4">
    <name type="scientific">Megasphaera vaginalis</name>
    <name type="common">ex Srinivasan et al. 2021</name>
    <dbReference type="NCBI Taxonomy" id="1111454"/>
    <lineage>
        <taxon>Bacteria</taxon>
        <taxon>Bacillati</taxon>
        <taxon>Bacillota</taxon>
        <taxon>Negativicutes</taxon>
        <taxon>Veillonellales</taxon>
        <taxon>Veillonellaceae</taxon>
        <taxon>Megasphaera</taxon>
    </lineage>
</organism>
<dbReference type="CDD" id="cd03443">
    <property type="entry name" value="PaaI_thioesterase"/>
    <property type="match status" value="1"/>
</dbReference>
<dbReference type="SUPFAM" id="SSF54637">
    <property type="entry name" value="Thioesterase/thiol ester dehydrase-isomerase"/>
    <property type="match status" value="1"/>
</dbReference>
<dbReference type="InterPro" id="IPR006683">
    <property type="entry name" value="Thioestr_dom"/>
</dbReference>
<evidence type="ECO:0000256" key="1">
    <source>
        <dbReference type="ARBA" id="ARBA00022801"/>
    </source>
</evidence>
<accession>U7UQP0</accession>
<dbReference type="Gene3D" id="3.10.129.10">
    <property type="entry name" value="Hotdog Thioesterase"/>
    <property type="match status" value="1"/>
</dbReference>
<sequence length="147" mass="16399">MRNKVNEALMEQEIQRNPFDSFMEFHVEKADEESTILTFANRGNVWNNPNETTYGGVLYAMADSSMEAACAVFGKAVLTLDLSMNYIRPAFADTLIRSEVKVLHNGRTTMVAVCDFHDADGRYLAHGKGTFFVTGPYVCREGSIADD</sequence>
<reference evidence="3 4" key="1">
    <citation type="submission" date="2013-09" db="EMBL/GenBank/DDBJ databases">
        <authorList>
            <person name="Durkin A.S."/>
            <person name="Haft D.R."/>
            <person name="McCorrison J."/>
            <person name="Torralba M."/>
            <person name="Gillis M."/>
            <person name="Haft D.H."/>
            <person name="Methe B."/>
            <person name="Sutton G."/>
            <person name="Nelson K.E."/>
        </authorList>
    </citation>
    <scope>NUCLEOTIDE SEQUENCE [LARGE SCALE GENOMIC DNA]</scope>
    <source>
        <strain evidence="3 4">BV3C16-1</strain>
    </source>
</reference>
<evidence type="ECO:0000259" key="2">
    <source>
        <dbReference type="Pfam" id="PF03061"/>
    </source>
</evidence>
<name>U7UQP0_9FIRM</name>
<dbReference type="RefSeq" id="WP_023053037.1">
    <property type="nucleotide sequence ID" value="NZ_AWXA01000008.1"/>
</dbReference>
<dbReference type="STRING" id="1111454.HMPREF1250_2238"/>
<dbReference type="Proteomes" id="UP000017090">
    <property type="component" value="Unassembled WGS sequence"/>
</dbReference>
<dbReference type="OrthoDB" id="328435at2"/>
<dbReference type="GO" id="GO:0016289">
    <property type="term" value="F:acyl-CoA hydrolase activity"/>
    <property type="evidence" value="ECO:0007669"/>
    <property type="project" value="UniProtKB-ARBA"/>
</dbReference>
<keyword evidence="1" id="KW-0378">Hydrolase</keyword>
<evidence type="ECO:0000313" key="4">
    <source>
        <dbReference type="Proteomes" id="UP000017090"/>
    </source>
</evidence>
<dbReference type="NCBIfam" id="TIGR00369">
    <property type="entry name" value="unchar_dom_1"/>
    <property type="match status" value="1"/>
</dbReference>
<dbReference type="InterPro" id="IPR029069">
    <property type="entry name" value="HotDog_dom_sf"/>
</dbReference>
<dbReference type="Pfam" id="PF03061">
    <property type="entry name" value="4HBT"/>
    <property type="match status" value="1"/>
</dbReference>
<evidence type="ECO:0000313" key="3">
    <source>
        <dbReference type="EMBL" id="ERT61747.1"/>
    </source>
</evidence>
<comment type="caution">
    <text evidence="3">The sequence shown here is derived from an EMBL/GenBank/DDBJ whole genome shotgun (WGS) entry which is preliminary data.</text>
</comment>
<dbReference type="PATRIC" id="fig|1111454.3.peg.575"/>
<gene>
    <name evidence="3" type="ORF">HMPREF1250_2238</name>
</gene>
<protein>
    <recommendedName>
        <fullName evidence="2">Thioesterase domain-containing protein</fullName>
    </recommendedName>
</protein>
<keyword evidence="4" id="KW-1185">Reference proteome</keyword>
<feature type="domain" description="Thioesterase" evidence="2">
    <location>
        <begin position="52"/>
        <end position="123"/>
    </location>
</feature>
<dbReference type="InterPro" id="IPR003736">
    <property type="entry name" value="PAAI_dom"/>
</dbReference>
<proteinExistence type="predicted"/>